<dbReference type="EMBL" id="VFIA01000011">
    <property type="protein sequence ID" value="MBC3791661.1"/>
    <property type="molecule type" value="Genomic_DNA"/>
</dbReference>
<dbReference type="Proteomes" id="UP000700732">
    <property type="component" value="Unassembled WGS sequence"/>
</dbReference>
<comment type="caution">
    <text evidence="1">The sequence shown here is derived from an EMBL/GenBank/DDBJ whole genome shotgun (WGS) entry which is preliminary data.</text>
</comment>
<keyword evidence="2" id="KW-1185">Reference proteome</keyword>
<proteinExistence type="predicted"/>
<evidence type="ECO:0000313" key="1">
    <source>
        <dbReference type="EMBL" id="MBC3791661.1"/>
    </source>
</evidence>
<protein>
    <recommendedName>
        <fullName evidence="3">IrrE N-terminal-like domain-containing protein</fullName>
    </recommendedName>
</protein>
<sequence>MADSAQHIDKIYAFLEEIGIPVVETTLTVPTFLPGILIDAGRLTVDLAQLSYAGDILHEAGHIAVTLPAEREQLHDNIMADRPDKAGDEMAVLLWSYAAGQHLGLPSEVIFHAGGYKGQHQWLIDIFTSQTYIGLPLLVWMGMTQADTFPAMTAWLRPA</sequence>
<evidence type="ECO:0008006" key="3">
    <source>
        <dbReference type="Google" id="ProtNLM"/>
    </source>
</evidence>
<organism evidence="1 2">
    <name type="scientific">Spirosoma utsteinense</name>
    <dbReference type="NCBI Taxonomy" id="2585773"/>
    <lineage>
        <taxon>Bacteria</taxon>
        <taxon>Pseudomonadati</taxon>
        <taxon>Bacteroidota</taxon>
        <taxon>Cytophagia</taxon>
        <taxon>Cytophagales</taxon>
        <taxon>Cytophagaceae</taxon>
        <taxon>Spirosoma</taxon>
    </lineage>
</organism>
<evidence type="ECO:0000313" key="2">
    <source>
        <dbReference type="Proteomes" id="UP000700732"/>
    </source>
</evidence>
<name>A0ABR6W4X6_9BACT</name>
<reference evidence="1 2" key="1">
    <citation type="submission" date="2019-06" db="EMBL/GenBank/DDBJ databases">
        <title>Spirosoma utsteinense sp. nov. isolated from Antarctic ice-free soils.</title>
        <authorList>
            <person name="Tahon G."/>
        </authorList>
    </citation>
    <scope>NUCLEOTIDE SEQUENCE [LARGE SCALE GENOMIC DNA]</scope>
    <source>
        <strain evidence="1 2">LMG 31447</strain>
    </source>
</reference>
<gene>
    <name evidence="1" type="ORF">FH603_2167</name>
</gene>
<dbReference type="RefSeq" id="WP_186737457.1">
    <property type="nucleotide sequence ID" value="NZ_VFIA01000011.1"/>
</dbReference>
<accession>A0ABR6W4X6</accession>